<dbReference type="Proteomes" id="UP000193986">
    <property type="component" value="Unassembled WGS sequence"/>
</dbReference>
<evidence type="ECO:0000256" key="2">
    <source>
        <dbReference type="ARBA" id="ARBA00022723"/>
    </source>
</evidence>
<feature type="compositionally biased region" description="Low complexity" evidence="7">
    <location>
        <begin position="12"/>
        <end position="27"/>
    </location>
</feature>
<evidence type="ECO:0000256" key="6">
    <source>
        <dbReference type="PROSITE-ProRule" id="PRU00221"/>
    </source>
</evidence>
<evidence type="ECO:0000256" key="5">
    <source>
        <dbReference type="ARBA" id="ARBA00022833"/>
    </source>
</evidence>
<evidence type="ECO:0000256" key="3">
    <source>
        <dbReference type="ARBA" id="ARBA00022737"/>
    </source>
</evidence>
<feature type="region of interest" description="Disordered" evidence="7">
    <location>
        <begin position="639"/>
        <end position="663"/>
    </location>
</feature>
<evidence type="ECO:0000313" key="9">
    <source>
        <dbReference type="Proteomes" id="UP000193986"/>
    </source>
</evidence>
<feature type="region of interest" description="Disordered" evidence="7">
    <location>
        <begin position="689"/>
        <end position="742"/>
    </location>
</feature>
<feature type="region of interest" description="Disordered" evidence="7">
    <location>
        <begin position="754"/>
        <end position="862"/>
    </location>
</feature>
<dbReference type="InterPro" id="IPR037590">
    <property type="entry name" value="WDR24"/>
</dbReference>
<feature type="compositionally biased region" description="Polar residues" evidence="7">
    <location>
        <begin position="798"/>
        <end position="807"/>
    </location>
</feature>
<feature type="repeat" description="WD" evidence="6">
    <location>
        <begin position="253"/>
        <end position="276"/>
    </location>
</feature>
<keyword evidence="5" id="KW-0862">Zinc</keyword>
<evidence type="ECO:0000313" key="8">
    <source>
        <dbReference type="EMBL" id="ORY34659.1"/>
    </source>
</evidence>
<accession>A0A1Y2BIP9</accession>
<dbReference type="FunCoup" id="A0A1Y2BIP9">
    <property type="interactions" value="271"/>
</dbReference>
<organism evidence="8 9">
    <name type="scientific">Naematelia encephala</name>
    <dbReference type="NCBI Taxonomy" id="71784"/>
    <lineage>
        <taxon>Eukaryota</taxon>
        <taxon>Fungi</taxon>
        <taxon>Dikarya</taxon>
        <taxon>Basidiomycota</taxon>
        <taxon>Agaricomycotina</taxon>
        <taxon>Tremellomycetes</taxon>
        <taxon>Tremellales</taxon>
        <taxon>Naemateliaceae</taxon>
        <taxon>Naematelia</taxon>
    </lineage>
</organism>
<dbReference type="InterPro" id="IPR015943">
    <property type="entry name" value="WD40/YVTN_repeat-like_dom_sf"/>
</dbReference>
<name>A0A1Y2BIP9_9TREE</name>
<protein>
    <submittedName>
        <fullName evidence="8">Uncharacterized protein</fullName>
    </submittedName>
</protein>
<feature type="region of interest" description="Disordered" evidence="7">
    <location>
        <begin position="12"/>
        <end position="93"/>
    </location>
</feature>
<dbReference type="InterPro" id="IPR036322">
    <property type="entry name" value="WD40_repeat_dom_sf"/>
</dbReference>
<feature type="compositionally biased region" description="Polar residues" evidence="7">
    <location>
        <begin position="829"/>
        <end position="859"/>
    </location>
</feature>
<dbReference type="Pfam" id="PF00400">
    <property type="entry name" value="WD40"/>
    <property type="match status" value="2"/>
</dbReference>
<dbReference type="InParanoid" id="A0A1Y2BIP9"/>
<gene>
    <name evidence="8" type="ORF">BCR39DRAFT_513871</name>
</gene>
<dbReference type="AlphaFoldDB" id="A0A1Y2BIP9"/>
<keyword evidence="4" id="KW-0863">Zinc-finger</keyword>
<dbReference type="OrthoDB" id="60955at2759"/>
<dbReference type="PANTHER" id="PTHR46200">
    <property type="entry name" value="GATOR COMPLEX PROTEIN WDR24"/>
    <property type="match status" value="1"/>
</dbReference>
<dbReference type="STRING" id="71784.A0A1Y2BIP9"/>
<dbReference type="InterPro" id="IPR019775">
    <property type="entry name" value="WD40_repeat_CS"/>
</dbReference>
<dbReference type="PANTHER" id="PTHR46200:SF1">
    <property type="entry name" value="GATOR COMPLEX PROTEIN WDR24"/>
    <property type="match status" value="1"/>
</dbReference>
<dbReference type="GO" id="GO:0016239">
    <property type="term" value="P:positive regulation of macroautophagy"/>
    <property type="evidence" value="ECO:0007669"/>
    <property type="project" value="TreeGrafter"/>
</dbReference>
<dbReference type="GO" id="GO:0061700">
    <property type="term" value="C:GATOR2 complex"/>
    <property type="evidence" value="ECO:0007669"/>
    <property type="project" value="TreeGrafter"/>
</dbReference>
<dbReference type="GO" id="GO:0005829">
    <property type="term" value="C:cytosol"/>
    <property type="evidence" value="ECO:0007669"/>
    <property type="project" value="TreeGrafter"/>
</dbReference>
<evidence type="ECO:0000256" key="7">
    <source>
        <dbReference type="SAM" id="MobiDB-lite"/>
    </source>
</evidence>
<dbReference type="Gene3D" id="2.130.10.10">
    <property type="entry name" value="YVTN repeat-like/Quinoprotein amine dehydrogenase"/>
    <property type="match status" value="1"/>
</dbReference>
<dbReference type="SMART" id="SM00320">
    <property type="entry name" value="WD40"/>
    <property type="match status" value="4"/>
</dbReference>
<feature type="repeat" description="WD" evidence="6">
    <location>
        <begin position="354"/>
        <end position="376"/>
    </location>
</feature>
<proteinExistence type="predicted"/>
<feature type="compositionally biased region" description="Low complexity" evidence="7">
    <location>
        <begin position="691"/>
        <end position="707"/>
    </location>
</feature>
<dbReference type="GO" id="GO:1904263">
    <property type="term" value="P:positive regulation of TORC1 signaling"/>
    <property type="evidence" value="ECO:0007669"/>
    <property type="project" value="TreeGrafter"/>
</dbReference>
<feature type="compositionally biased region" description="Low complexity" evidence="7">
    <location>
        <begin position="729"/>
        <end position="742"/>
    </location>
</feature>
<dbReference type="PROSITE" id="PS00678">
    <property type="entry name" value="WD_REPEATS_1"/>
    <property type="match status" value="1"/>
</dbReference>
<dbReference type="GO" id="GO:0005774">
    <property type="term" value="C:vacuolar membrane"/>
    <property type="evidence" value="ECO:0007669"/>
    <property type="project" value="TreeGrafter"/>
</dbReference>
<dbReference type="GO" id="GO:0008270">
    <property type="term" value="F:zinc ion binding"/>
    <property type="evidence" value="ECO:0007669"/>
    <property type="project" value="UniProtKB-KW"/>
</dbReference>
<keyword evidence="9" id="KW-1185">Reference proteome</keyword>
<keyword evidence="2" id="KW-0479">Metal-binding</keyword>
<reference evidence="8 9" key="1">
    <citation type="submission" date="2016-07" db="EMBL/GenBank/DDBJ databases">
        <title>Pervasive Adenine N6-methylation of Active Genes in Fungi.</title>
        <authorList>
            <consortium name="DOE Joint Genome Institute"/>
            <person name="Mondo S.J."/>
            <person name="Dannebaum R.O."/>
            <person name="Kuo R.C."/>
            <person name="Labutti K."/>
            <person name="Haridas S."/>
            <person name="Kuo A."/>
            <person name="Salamov A."/>
            <person name="Ahrendt S.R."/>
            <person name="Lipzen A."/>
            <person name="Sullivan W."/>
            <person name="Andreopoulos W.B."/>
            <person name="Clum A."/>
            <person name="Lindquist E."/>
            <person name="Daum C."/>
            <person name="Ramamoorthy G.K."/>
            <person name="Gryganskyi A."/>
            <person name="Culley D."/>
            <person name="Magnuson J.K."/>
            <person name="James T.Y."/>
            <person name="O'Malley M.A."/>
            <person name="Stajich J.E."/>
            <person name="Spatafora J.W."/>
            <person name="Visel A."/>
            <person name="Grigoriev I.V."/>
        </authorList>
    </citation>
    <scope>NUCLEOTIDE SEQUENCE [LARGE SCALE GENOMIC DNA]</scope>
    <source>
        <strain evidence="8 9">68-887.2</strain>
    </source>
</reference>
<feature type="compositionally biased region" description="Low complexity" evidence="7">
    <location>
        <begin position="756"/>
        <end position="774"/>
    </location>
</feature>
<keyword evidence="3" id="KW-0677">Repeat</keyword>
<dbReference type="EMBL" id="MCFC01000002">
    <property type="protein sequence ID" value="ORY34659.1"/>
    <property type="molecule type" value="Genomic_DNA"/>
</dbReference>
<evidence type="ECO:0000256" key="1">
    <source>
        <dbReference type="ARBA" id="ARBA00022574"/>
    </source>
</evidence>
<dbReference type="SUPFAM" id="SSF50978">
    <property type="entry name" value="WD40 repeat-like"/>
    <property type="match status" value="1"/>
</dbReference>
<dbReference type="InterPro" id="IPR001680">
    <property type="entry name" value="WD40_rpt"/>
</dbReference>
<dbReference type="PROSITE" id="PS50082">
    <property type="entry name" value="WD_REPEATS_2"/>
    <property type="match status" value="2"/>
</dbReference>
<keyword evidence="1 6" id="KW-0853">WD repeat</keyword>
<evidence type="ECO:0000256" key="4">
    <source>
        <dbReference type="ARBA" id="ARBA00022771"/>
    </source>
</evidence>
<comment type="caution">
    <text evidence="8">The sequence shown here is derived from an EMBL/GenBank/DDBJ whole genome shotgun (WGS) entry which is preliminary data.</text>
</comment>
<sequence length="1125" mass="122613">MNRFTHAFAAALPSSASDASGSHPSPAESHFADHGTYQHGTTTAIYDDPRSTHFNPPLTWGSAPSLSLPKRPGLPRHITEDGSGRMTPRATRDPGVRANLMSAQQQWKKAWGGGSNCRLAAMAEGTEGRYAVGGAQYLRILQVTIPESGSSTPTTDKPKTPNRVQQVLARGPGGTQVSEVANLWKTGWAVGKGVNDIDWGVGSMENKIVTANPNGNFLVFDVVKARYEKEVSGGHPRPMNVLRFCKIPAYSYLLLTGGTDGIVKLWDMREREPTSRKSFKHACPVTSICFSPNDPDHFAIGLEQGGLHRYDLRARQKGVGRIWGAHGNKAIMDLKWKASSEHDAFDGSNRAGWLASAGADRKVRIWDMSQSWAEKAVPLHTLHTAHPLRRVSWRPGHETEILTVPSSQPTVSGSIDPTIASITSGLGTQMPVHETDAHLEVWDVRRHYVAKYGIASSDGVAVDAVWSDEGNIVTAFQDGAFSQLSLKGSELPLEQVPRQVMAWNAKGEMAYAVDRFKEGEVPFDDLKQEFASHWDKVGRQSKTIADHPYEPLQACGVVPVPEDDEDEFAYMAHHYKLEGKAPEQLCQWNREVAEICGRPDDARLWTYLKVLIEEFAPSADGSPFNEEIFSGTLPAPSQFLPQDIVSPGDSHPSTREPSPIRGNARVATIPLERAVDTLVDTSQDAVEELLSSTSSSSTSSDASATPSKGRFVAFLPPDIRNISDSQPRLPSTGSSGIPSSLSRRGTFQTLFTQAVTQSQSQQSQNTQQQQQQQSGRDHSSPASSSDIDYPDPYGIGAATTTAVPTRHSSADRSHTATSSVGADSRDRSGSVTKSRSSPLPGQNHHQQNGSNRPLASQGPTAEKKVAIVPATAKDRETQFGADEWEAYRRKRCEVLKDWWQTYINDGEVQMATAVFVIGSCLFEFPSRQCERIVHTYIDLLERYRLTGSAAYIRKHAGIASLETLSTDEGVTHIVHCARCGKSTGSLDDIGIEAKRFWWCKRCLLTAHKCAICHQGVKGIWMGCSRCRHGGHSQCMRLYYHEAPVVPTSNDKNTTNSRPTLDPIQSTATSIAGTSHESSGFVERTRTRDTEVSVNGGGLVDGYTVCPAGCGCKCRRVNAGVEGEPG</sequence>